<keyword evidence="8 14" id="KW-0653">Protein transport</keyword>
<feature type="region of interest" description="Disordered" evidence="15">
    <location>
        <begin position="467"/>
        <end position="510"/>
    </location>
</feature>
<evidence type="ECO:0000256" key="11">
    <source>
        <dbReference type="ARBA" id="ARBA00023204"/>
    </source>
</evidence>
<evidence type="ECO:0000256" key="2">
    <source>
        <dbReference type="ARBA" id="ARBA00006638"/>
    </source>
</evidence>
<evidence type="ECO:0000256" key="10">
    <source>
        <dbReference type="ARBA" id="ARBA00023172"/>
    </source>
</evidence>
<evidence type="ECO:0000313" key="16">
    <source>
        <dbReference type="EMBL" id="KAG6119591.1"/>
    </source>
</evidence>
<reference evidence="16 17" key="1">
    <citation type="journal article" date="2020" name="bioRxiv">
        <title>Whole genome comparisons of ergot fungi reveals the divergence and evolution of species within the genus Claviceps are the result of varying mechanisms driving genome evolution and host range expansion.</title>
        <authorList>
            <person name="Wyka S.A."/>
            <person name="Mondo S.J."/>
            <person name="Liu M."/>
            <person name="Dettman J."/>
            <person name="Nalam V."/>
            <person name="Broders K.D."/>
        </authorList>
    </citation>
    <scope>NUCLEOTIDE SEQUENCE [LARGE SCALE GENOMIC DNA]</scope>
    <source>
        <strain evidence="16 17">LM576</strain>
    </source>
</reference>
<comment type="caution">
    <text evidence="16">The sequence shown here is derived from an EMBL/GenBank/DDBJ whole genome shotgun (WGS) entry which is preliminary data.</text>
</comment>
<dbReference type="FunFam" id="1.20.58.1590:FF:000001">
    <property type="entry name" value="Tethering factor for nuclear proteasome STS1"/>
    <property type="match status" value="1"/>
</dbReference>
<dbReference type="Gene3D" id="3.30.390.80">
    <property type="entry name" value="DNA repair protein Rad52/59/22"/>
    <property type="match status" value="1"/>
</dbReference>
<dbReference type="GO" id="GO:0003697">
    <property type="term" value="F:single-stranded DNA binding"/>
    <property type="evidence" value="ECO:0007669"/>
    <property type="project" value="UniProtKB-ARBA"/>
</dbReference>
<feature type="compositionally biased region" description="Polar residues" evidence="15">
    <location>
        <begin position="687"/>
        <end position="704"/>
    </location>
</feature>
<keyword evidence="10" id="KW-0233">DNA recombination</keyword>
<comment type="subunit">
    <text evidence="3 14">Binds the proteasome.</text>
</comment>
<keyword evidence="5 14" id="KW-0813">Transport</keyword>
<feature type="region of interest" description="Disordered" evidence="15">
    <location>
        <begin position="638"/>
        <end position="801"/>
    </location>
</feature>
<dbReference type="PANTHER" id="PTHR12132">
    <property type="entry name" value="DNA REPAIR AND RECOMBINATION PROTEIN RAD52, RAD59"/>
    <property type="match status" value="1"/>
</dbReference>
<keyword evidence="17" id="KW-1185">Reference proteome</keyword>
<dbReference type="AlphaFoldDB" id="A0A9P7TSQ2"/>
<evidence type="ECO:0000256" key="5">
    <source>
        <dbReference type="ARBA" id="ARBA00022448"/>
    </source>
</evidence>
<evidence type="ECO:0000256" key="6">
    <source>
        <dbReference type="ARBA" id="ARBA00022490"/>
    </source>
</evidence>
<evidence type="ECO:0000256" key="4">
    <source>
        <dbReference type="ARBA" id="ARBA00016204"/>
    </source>
</evidence>
<dbReference type="GO" id="GO:0045002">
    <property type="term" value="P:double-strand break repair via single-strand annealing"/>
    <property type="evidence" value="ECO:0007669"/>
    <property type="project" value="InterPro"/>
</dbReference>
<comment type="similarity">
    <text evidence="1 14">Belongs to the cut8/STS1 family.</text>
</comment>
<dbReference type="GO" id="GO:0031144">
    <property type="term" value="P:proteasome localization"/>
    <property type="evidence" value="ECO:0007669"/>
    <property type="project" value="UniProtKB-UniRule"/>
</dbReference>
<sequence>MNLLLSPQRPVFPHHHHDNAYRSSHRPVSPLCRMSNRKRKADHDGDEPMSLVKKLRTNEITGQPLSLPRLLETLDAKELRASLGRICERHPSIEQEVVAGAPRPSVQSSLNVLREYQKKVNEAVPYGETSAEYTYHRVKEPLLAFITAISDFTPHYLPPNETQASKSLDFLDGATNLIHDLPNWDPQSYCHHKENAYDEMSRAWTLVISEAGKRGGGINLHSGGWPQTLTRHNDRSGGRLSSAVSAMVNSIGWMGSGSSASGNSSEQNSILNQLMSGAYSSPVPVGPRPGDQHTAWANPFEEKRPRVSEWTAKEIASIASKLDKQLGPEYISSRSGPGGSRVHYLTAEKVIGLANEVFGFNGWSSSIQNIQVDFADENPQTQRVSIGLSVIVRITLRDGTYHEDIGYGSIENAKGKAIAFEKAKKEGTTDGMKRALRSFGNVLGNCIYDTDFVKQVTKVKAQPVRKFDQDNLHRHSDFIKRDVPLPEGPPTGAGGRNTANGSGPAPAVLKLDPTESFEDYLGELDEADFCVSEEGHPDEIILPNPAPAQAQQHSRQSSNGPAQGQAQAQTEAVGRQQPSRSVVSGGSALRPPKTPNTGHMQPGTSNREPSGVNAMAAPPVPNVGGAETVAFFSARAVARSAEAKEPVLASSQLFNPKAESPSIRKTPGIDHSSSKPLARNGQHVAPTPSSQAVLAPVSNATGFTSVRPGGSITGGSLMNPSLDHTRRIGAPGGPGSPLANRSSYKPPTMKRPLAGDGSITGSARSPLLDLPTNTGGQGNGASSKTTLAGDGMEPKRQKTAQ</sequence>
<keyword evidence="11" id="KW-0234">DNA repair</keyword>
<evidence type="ECO:0000256" key="7">
    <source>
        <dbReference type="ARBA" id="ARBA00022763"/>
    </source>
</evidence>
<dbReference type="InterPro" id="IPR013868">
    <property type="entry name" value="Cut8/Sts1_fam"/>
</dbReference>
<dbReference type="Gene3D" id="1.20.58.1590">
    <property type="entry name" value="Tethering factor for nuclear proteasome Cut8/Sts1"/>
    <property type="match status" value="1"/>
</dbReference>
<dbReference type="EMBL" id="SRQM01000074">
    <property type="protein sequence ID" value="KAG6119591.1"/>
    <property type="molecule type" value="Genomic_DNA"/>
</dbReference>
<dbReference type="GO" id="GO:0015031">
    <property type="term" value="P:protein transport"/>
    <property type="evidence" value="ECO:0007669"/>
    <property type="project" value="UniProtKB-UniRule"/>
</dbReference>
<dbReference type="GO" id="GO:0071630">
    <property type="term" value="P:nuclear protein quality control by the ubiquitin-proteasome system"/>
    <property type="evidence" value="ECO:0007669"/>
    <property type="project" value="UniProtKB-UniRule"/>
</dbReference>
<dbReference type="InterPro" id="IPR038422">
    <property type="entry name" value="Cut8/Sts1_sf"/>
</dbReference>
<evidence type="ECO:0000256" key="13">
    <source>
        <dbReference type="ARBA" id="ARBA00025651"/>
    </source>
</evidence>
<dbReference type="FunFam" id="3.30.390.80:FF:000001">
    <property type="entry name" value="DNA repair protein RAD52 homolog"/>
    <property type="match status" value="1"/>
</dbReference>
<evidence type="ECO:0000256" key="14">
    <source>
        <dbReference type="RuleBase" id="RU368013"/>
    </source>
</evidence>
<protein>
    <recommendedName>
        <fullName evidence="4 14">Tethering factor for nuclear proteasome STS1</fullName>
    </recommendedName>
</protein>
<feature type="compositionally biased region" description="Basic and acidic residues" evidence="15">
    <location>
        <begin position="792"/>
        <end position="801"/>
    </location>
</feature>
<dbReference type="Pfam" id="PF08559">
    <property type="entry name" value="Cut8"/>
    <property type="match status" value="1"/>
</dbReference>
<organism evidence="16 17">
    <name type="scientific">Claviceps humidiphila</name>
    <dbReference type="NCBI Taxonomy" id="1294629"/>
    <lineage>
        <taxon>Eukaryota</taxon>
        <taxon>Fungi</taxon>
        <taxon>Dikarya</taxon>
        <taxon>Ascomycota</taxon>
        <taxon>Pezizomycotina</taxon>
        <taxon>Sordariomycetes</taxon>
        <taxon>Hypocreomycetidae</taxon>
        <taxon>Hypocreales</taxon>
        <taxon>Clavicipitaceae</taxon>
        <taxon>Claviceps</taxon>
    </lineage>
</organism>
<keyword evidence="12 14" id="KW-0539">Nucleus</keyword>
<feature type="region of interest" description="Disordered" evidence="15">
    <location>
        <begin position="536"/>
        <end position="619"/>
    </location>
</feature>
<dbReference type="InterPro" id="IPR041247">
    <property type="entry name" value="Rad52_fam"/>
</dbReference>
<evidence type="ECO:0000313" key="17">
    <source>
        <dbReference type="Proteomes" id="UP000732380"/>
    </source>
</evidence>
<dbReference type="GO" id="GO:0000730">
    <property type="term" value="P:DNA recombinase assembly"/>
    <property type="evidence" value="ECO:0007669"/>
    <property type="project" value="InterPro"/>
</dbReference>
<evidence type="ECO:0000256" key="1">
    <source>
        <dbReference type="ARBA" id="ARBA00006199"/>
    </source>
</evidence>
<dbReference type="SUPFAM" id="SSF54768">
    <property type="entry name" value="dsRNA-binding domain-like"/>
    <property type="match status" value="1"/>
</dbReference>
<proteinExistence type="inferred from homology"/>
<dbReference type="GO" id="GO:0005634">
    <property type="term" value="C:nucleus"/>
    <property type="evidence" value="ECO:0007669"/>
    <property type="project" value="UniProtKB-SubCell"/>
</dbReference>
<dbReference type="GO" id="GO:0005737">
    <property type="term" value="C:cytoplasm"/>
    <property type="evidence" value="ECO:0007669"/>
    <property type="project" value="UniProtKB-SubCell"/>
</dbReference>
<comment type="subcellular location">
    <subcellularLocation>
        <location evidence="14">Cytoplasm</location>
    </subcellularLocation>
    <subcellularLocation>
        <location evidence="14">Nucleus</location>
    </subcellularLocation>
</comment>
<name>A0A9P7TSQ2_9HYPO</name>
<feature type="region of interest" description="Disordered" evidence="15">
    <location>
        <begin position="1"/>
        <end position="48"/>
    </location>
</feature>
<dbReference type="GO" id="GO:0006312">
    <property type="term" value="P:mitotic recombination"/>
    <property type="evidence" value="ECO:0007669"/>
    <property type="project" value="TreeGrafter"/>
</dbReference>
<feature type="compositionally biased region" description="Polar residues" evidence="15">
    <location>
        <begin position="595"/>
        <end position="608"/>
    </location>
</feature>
<dbReference type="PANTHER" id="PTHR12132:SF1">
    <property type="entry name" value="DNA REPAIR PROTEIN RAD52 HOMOLOG"/>
    <property type="match status" value="1"/>
</dbReference>
<comment type="similarity">
    <text evidence="2">Belongs to the RAD52 family.</text>
</comment>
<dbReference type="InterPro" id="IPR042525">
    <property type="entry name" value="Rad52_Rad59_Rad22_sf"/>
</dbReference>
<dbReference type="InterPro" id="IPR007232">
    <property type="entry name" value="Rad52_Rad59_Rad22"/>
</dbReference>
<dbReference type="Pfam" id="PF04098">
    <property type="entry name" value="Rad52_Rad22"/>
    <property type="match status" value="1"/>
</dbReference>
<comment type="function">
    <text evidence="13 14">Involved in ubiquitin-mediated protein degradation. Regulatory factor in the ubiquitin/proteasome pathway that controls the turnover of proteasome substrates. Targets proteasomes to the nucleus and facilitates the degradation of nuclear proteins.</text>
</comment>
<evidence type="ECO:0000256" key="9">
    <source>
        <dbReference type="ARBA" id="ARBA00023125"/>
    </source>
</evidence>
<evidence type="ECO:0000256" key="8">
    <source>
        <dbReference type="ARBA" id="ARBA00022927"/>
    </source>
</evidence>
<dbReference type="Proteomes" id="UP000732380">
    <property type="component" value="Unassembled WGS sequence"/>
</dbReference>
<keyword evidence="7" id="KW-0227">DNA damage</keyword>
<keyword evidence="6 14" id="KW-0963">Cytoplasm</keyword>
<accession>A0A9P7TSQ2</accession>
<evidence type="ECO:0000256" key="3">
    <source>
        <dbReference type="ARBA" id="ARBA00011464"/>
    </source>
</evidence>
<evidence type="ECO:0000256" key="12">
    <source>
        <dbReference type="ARBA" id="ARBA00023242"/>
    </source>
</evidence>
<feature type="compositionally biased region" description="Basic and acidic residues" evidence="15">
    <location>
        <begin position="467"/>
        <end position="484"/>
    </location>
</feature>
<keyword evidence="9" id="KW-0238">DNA-binding</keyword>
<dbReference type="InterPro" id="IPR004585">
    <property type="entry name" value="DNA_recomb/repair_Rad52"/>
</dbReference>
<feature type="compositionally biased region" description="Polar residues" evidence="15">
    <location>
        <begin position="549"/>
        <end position="584"/>
    </location>
</feature>
<gene>
    <name evidence="16" type="ORF">E4U13_007471</name>
</gene>
<dbReference type="NCBIfam" id="TIGR00607">
    <property type="entry name" value="rad52"/>
    <property type="match status" value="1"/>
</dbReference>
<evidence type="ECO:0000256" key="15">
    <source>
        <dbReference type="SAM" id="MobiDB-lite"/>
    </source>
</evidence>